<protein>
    <submittedName>
        <fullName evidence="7">Phosphotransferase</fullName>
    </submittedName>
</protein>
<dbReference type="GO" id="GO:0005524">
    <property type="term" value="F:ATP binding"/>
    <property type="evidence" value="ECO:0007669"/>
    <property type="project" value="UniProtKB-KW"/>
</dbReference>
<evidence type="ECO:0000256" key="4">
    <source>
        <dbReference type="ARBA" id="ARBA00022777"/>
    </source>
</evidence>
<dbReference type="GO" id="GO:0016301">
    <property type="term" value="F:kinase activity"/>
    <property type="evidence" value="ECO:0007669"/>
    <property type="project" value="UniProtKB-KW"/>
</dbReference>
<dbReference type="Gene3D" id="3.30.200.20">
    <property type="entry name" value="Phosphorylase Kinase, domain 1"/>
    <property type="match status" value="1"/>
</dbReference>
<evidence type="ECO:0000313" key="7">
    <source>
        <dbReference type="EMBL" id="TXE11582.1"/>
    </source>
</evidence>
<dbReference type="EMBL" id="VOSC01000019">
    <property type="protein sequence ID" value="TXE11582.1"/>
    <property type="molecule type" value="Genomic_DNA"/>
</dbReference>
<dbReference type="InterPro" id="IPR002575">
    <property type="entry name" value="Aminoglycoside_PTrfase"/>
</dbReference>
<evidence type="ECO:0000256" key="3">
    <source>
        <dbReference type="ARBA" id="ARBA00022741"/>
    </source>
</evidence>
<keyword evidence="4" id="KW-0418">Kinase</keyword>
<evidence type="ECO:0000256" key="2">
    <source>
        <dbReference type="ARBA" id="ARBA00022679"/>
    </source>
</evidence>
<dbReference type="InterPro" id="IPR011009">
    <property type="entry name" value="Kinase-like_dom_sf"/>
</dbReference>
<sequence length="322" mass="36327">MILSSENNTVALTTFFNKHNILLENEVVKAIEIPGEGNMNVVLRIITNTRTFIAKQSRPFVQKYQDIPAPIDRISVEHQFYKNIDKGSINRSFPKPLHFIPEHHMLIIEDLGYGDDMTSIYATRNISDKTTETLTQIASGIHSTSISKAFPENLELRKLNHQHIFVLPFLADNGFSLNSVQNGLLELAQPIKDHSSLKENITNLGNLYLKTGGVLLHGDYYPGSWLQQNKNVFVLDPEFSFMGPAEFDLGVMIAHLVMATGKKTMFNKVIDNYNLPINTTLVKAFAGSEIIRRIIGLAQLPLQRTIKEKQQLLNLATTWVLN</sequence>
<keyword evidence="5" id="KW-0067">ATP-binding</keyword>
<dbReference type="PANTHER" id="PTHR34273:SF2">
    <property type="entry name" value="METHYLTHIORIBOSE KINASE"/>
    <property type="match status" value="1"/>
</dbReference>
<accession>A0A5C7B106</accession>
<keyword evidence="3" id="KW-0547">Nucleotide-binding</keyword>
<evidence type="ECO:0000256" key="5">
    <source>
        <dbReference type="ARBA" id="ARBA00022840"/>
    </source>
</evidence>
<organism evidence="7 8">
    <name type="scientific">Seonamhaeicola algicola</name>
    <dbReference type="NCBI Taxonomy" id="1719036"/>
    <lineage>
        <taxon>Bacteria</taxon>
        <taxon>Pseudomonadati</taxon>
        <taxon>Bacteroidota</taxon>
        <taxon>Flavobacteriia</taxon>
        <taxon>Flavobacteriales</taxon>
        <taxon>Flavobacteriaceae</taxon>
    </lineage>
</organism>
<evidence type="ECO:0000313" key="8">
    <source>
        <dbReference type="Proteomes" id="UP000321790"/>
    </source>
</evidence>
<name>A0A5C7B106_9FLAO</name>
<dbReference type="Proteomes" id="UP000321790">
    <property type="component" value="Unassembled WGS sequence"/>
</dbReference>
<dbReference type="Gene3D" id="3.90.1200.10">
    <property type="match status" value="1"/>
</dbReference>
<dbReference type="PANTHER" id="PTHR34273">
    <property type="entry name" value="METHYLTHIORIBOSE KINASE"/>
    <property type="match status" value="1"/>
</dbReference>
<dbReference type="RefSeq" id="WP_147132891.1">
    <property type="nucleotide sequence ID" value="NZ_VOSC01000019.1"/>
</dbReference>
<keyword evidence="2 7" id="KW-0808">Transferase</keyword>
<comment type="caution">
    <text evidence="7">The sequence shown here is derived from an EMBL/GenBank/DDBJ whole genome shotgun (WGS) entry which is preliminary data.</text>
</comment>
<dbReference type="OrthoDB" id="9777791at2"/>
<gene>
    <name evidence="7" type="ORF">FUA26_05810</name>
</gene>
<comment type="similarity">
    <text evidence="1">Belongs to the methylthioribose kinase family.</text>
</comment>
<dbReference type="Pfam" id="PF01636">
    <property type="entry name" value="APH"/>
    <property type="match status" value="1"/>
</dbReference>
<proteinExistence type="inferred from homology"/>
<feature type="domain" description="Aminoglycoside phosphotransferase" evidence="6">
    <location>
        <begin position="36"/>
        <end position="260"/>
    </location>
</feature>
<reference evidence="8" key="1">
    <citation type="submission" date="2019-08" db="EMBL/GenBank/DDBJ databases">
        <title>Seonamhaeicola sediminis sp. nov., isolated from marine sediment.</title>
        <authorList>
            <person name="Cao W.R."/>
        </authorList>
    </citation>
    <scope>NUCLEOTIDE SEQUENCE [LARGE SCALE GENOMIC DNA]</scope>
    <source>
        <strain evidence="8">Gy8</strain>
    </source>
</reference>
<evidence type="ECO:0000259" key="6">
    <source>
        <dbReference type="Pfam" id="PF01636"/>
    </source>
</evidence>
<keyword evidence="8" id="KW-1185">Reference proteome</keyword>
<dbReference type="SUPFAM" id="SSF56112">
    <property type="entry name" value="Protein kinase-like (PK-like)"/>
    <property type="match status" value="1"/>
</dbReference>
<dbReference type="AlphaFoldDB" id="A0A5C7B106"/>
<evidence type="ECO:0000256" key="1">
    <source>
        <dbReference type="ARBA" id="ARBA00010165"/>
    </source>
</evidence>